<reference evidence="1" key="1">
    <citation type="submission" date="2024-06" db="EMBL/GenBank/DDBJ databases">
        <title>Draft Genome Sequence of Deinococcus sonorensis Type Strain KR-87, a Biofilm Producing Representative of the Genus Deinococcus.</title>
        <authorList>
            <person name="Boren L.S."/>
            <person name="Grosso R.A."/>
            <person name="Hugenberg-Cox A.N."/>
            <person name="Hill J.T.E."/>
            <person name="Albert C.M."/>
            <person name="Tuohy J.M."/>
        </authorList>
    </citation>
    <scope>NUCLEOTIDE SEQUENCE</scope>
    <source>
        <strain evidence="1">KR-87</strain>
    </source>
</reference>
<dbReference type="AlphaFoldDB" id="A0AAU7UAQ9"/>
<dbReference type="RefSeq" id="WP_350243327.1">
    <property type="nucleotide sequence ID" value="NZ_CP158299.1"/>
</dbReference>
<accession>A0AAU7UAQ9</accession>
<gene>
    <name evidence="1" type="ORF">ABOD76_17915</name>
</gene>
<dbReference type="EMBL" id="CP158299">
    <property type="protein sequence ID" value="XBV85290.1"/>
    <property type="molecule type" value="Genomic_DNA"/>
</dbReference>
<protein>
    <submittedName>
        <fullName evidence="1">Uncharacterized protein</fullName>
    </submittedName>
</protein>
<sequence length="122" mass="13359">MRIVIAILLVVLAATLYFTGGIRLGMVTVMPTWLVNAQGASEYSYRMAGDSVPVQVKGTCNGKSGRIVLRLRDPAGNQVGGQECVRGDWAINLQGHNDPGSYRLTLEYDHFTGRVDVRHVQN</sequence>
<dbReference type="KEGG" id="dsc:ABOD76_17915"/>
<name>A0AAU7UAQ9_9DEIO</name>
<evidence type="ECO:0000313" key="1">
    <source>
        <dbReference type="EMBL" id="XBV85290.1"/>
    </source>
</evidence>
<proteinExistence type="predicted"/>
<organism evidence="1">
    <name type="scientific">Deinococcus sonorensis KR-87</name>
    <dbReference type="NCBI Taxonomy" id="694439"/>
    <lineage>
        <taxon>Bacteria</taxon>
        <taxon>Thermotogati</taxon>
        <taxon>Deinococcota</taxon>
        <taxon>Deinococci</taxon>
        <taxon>Deinococcales</taxon>
        <taxon>Deinococcaceae</taxon>
        <taxon>Deinococcus</taxon>
    </lineage>
</organism>